<dbReference type="GO" id="GO:0005886">
    <property type="term" value="C:plasma membrane"/>
    <property type="evidence" value="ECO:0007669"/>
    <property type="project" value="TreeGrafter"/>
</dbReference>
<evidence type="ECO:0000259" key="3">
    <source>
        <dbReference type="SMART" id="SM00563"/>
    </source>
</evidence>
<dbReference type="SMART" id="SM00563">
    <property type="entry name" value="PlsC"/>
    <property type="match status" value="1"/>
</dbReference>
<proteinExistence type="predicted"/>
<keyword evidence="1 4" id="KW-0808">Transferase</keyword>
<reference evidence="4 5" key="1">
    <citation type="submission" date="2018-11" db="EMBL/GenBank/DDBJ databases">
        <title>Sequencing the genomes of 1000 actinobacteria strains.</title>
        <authorList>
            <person name="Klenk H.-P."/>
        </authorList>
    </citation>
    <scope>NUCLEOTIDE SEQUENCE [LARGE SCALE GENOMIC DNA]</scope>
    <source>
        <strain evidence="4 5">DSM 44254</strain>
    </source>
</reference>
<dbReference type="AlphaFoldDB" id="A0A3N1DAV5"/>
<dbReference type="SUPFAM" id="SSF69593">
    <property type="entry name" value="Glycerol-3-phosphate (1)-acyltransferase"/>
    <property type="match status" value="1"/>
</dbReference>
<evidence type="ECO:0000256" key="1">
    <source>
        <dbReference type="ARBA" id="ARBA00022679"/>
    </source>
</evidence>
<evidence type="ECO:0000313" key="5">
    <source>
        <dbReference type="Proteomes" id="UP000272400"/>
    </source>
</evidence>
<dbReference type="PANTHER" id="PTHR10434">
    <property type="entry name" value="1-ACYL-SN-GLYCEROL-3-PHOSPHATE ACYLTRANSFERASE"/>
    <property type="match status" value="1"/>
</dbReference>
<keyword evidence="5" id="KW-1185">Reference proteome</keyword>
<protein>
    <submittedName>
        <fullName evidence="4">1-acyl-sn-glycerol-3-phosphate acyltransferase</fullName>
    </submittedName>
</protein>
<dbReference type="Pfam" id="PF01553">
    <property type="entry name" value="Acyltransferase"/>
    <property type="match status" value="1"/>
</dbReference>
<gene>
    <name evidence="4" type="ORF">EDD29_8338</name>
</gene>
<organism evidence="4 5">
    <name type="scientific">Actinocorallia herbida</name>
    <dbReference type="NCBI Taxonomy" id="58109"/>
    <lineage>
        <taxon>Bacteria</taxon>
        <taxon>Bacillati</taxon>
        <taxon>Actinomycetota</taxon>
        <taxon>Actinomycetes</taxon>
        <taxon>Streptosporangiales</taxon>
        <taxon>Thermomonosporaceae</taxon>
        <taxon>Actinocorallia</taxon>
    </lineage>
</organism>
<comment type="caution">
    <text evidence="4">The sequence shown here is derived from an EMBL/GenBank/DDBJ whole genome shotgun (WGS) entry which is preliminary data.</text>
</comment>
<dbReference type="GO" id="GO:0003841">
    <property type="term" value="F:1-acylglycerol-3-phosphate O-acyltransferase activity"/>
    <property type="evidence" value="ECO:0007669"/>
    <property type="project" value="TreeGrafter"/>
</dbReference>
<dbReference type="CDD" id="cd07989">
    <property type="entry name" value="LPLAT_AGPAT-like"/>
    <property type="match status" value="1"/>
</dbReference>
<dbReference type="OrthoDB" id="9806008at2"/>
<evidence type="ECO:0000313" key="4">
    <source>
        <dbReference type="EMBL" id="ROO90606.1"/>
    </source>
</evidence>
<sequence>MLYRFMRLVVPPAFRVLFHLKVEGQENIPEAGPLIVAANHQSFIDSYVIPVSLLPLKVVFLAKAEYFEGTGFKGRLSRWFFTSMGMVPVARGDGSSAMGSLEQAAEIVEGGDVFALYPEGTRSMDGRLYRGRTGAGWLVLETGAKVLPVGLVGTEKLQPYGSRFPKIGTRVTVRIGEPLEFGGYAAMPKGRARRVITDEIVQAIQKLTGQEYVPEYNDHQSKGDS</sequence>
<keyword evidence="2 4" id="KW-0012">Acyltransferase</keyword>
<name>A0A3N1DAV5_9ACTN</name>
<dbReference type="Proteomes" id="UP000272400">
    <property type="component" value="Unassembled WGS sequence"/>
</dbReference>
<dbReference type="EMBL" id="RJKE01000001">
    <property type="protein sequence ID" value="ROO90606.1"/>
    <property type="molecule type" value="Genomic_DNA"/>
</dbReference>
<evidence type="ECO:0000256" key="2">
    <source>
        <dbReference type="ARBA" id="ARBA00023315"/>
    </source>
</evidence>
<accession>A0A3N1DAV5</accession>
<dbReference type="PANTHER" id="PTHR10434:SF11">
    <property type="entry name" value="1-ACYL-SN-GLYCEROL-3-PHOSPHATE ACYLTRANSFERASE"/>
    <property type="match status" value="1"/>
</dbReference>
<feature type="domain" description="Phospholipid/glycerol acyltransferase" evidence="3">
    <location>
        <begin position="34"/>
        <end position="154"/>
    </location>
</feature>
<dbReference type="InterPro" id="IPR002123">
    <property type="entry name" value="Plipid/glycerol_acylTrfase"/>
</dbReference>
<dbReference type="GO" id="GO:0006654">
    <property type="term" value="P:phosphatidic acid biosynthetic process"/>
    <property type="evidence" value="ECO:0007669"/>
    <property type="project" value="TreeGrafter"/>
</dbReference>